<name>A0AA88L0N0_ARTSF</name>
<dbReference type="GO" id="GO:0003779">
    <property type="term" value="F:actin binding"/>
    <property type="evidence" value="ECO:0007669"/>
    <property type="project" value="UniProtKB-KW"/>
</dbReference>
<feature type="region of interest" description="Disordered" evidence="3">
    <location>
        <begin position="608"/>
        <end position="640"/>
    </location>
</feature>
<feature type="domain" description="Myosin motor" evidence="4">
    <location>
        <begin position="1"/>
        <end position="134"/>
    </location>
</feature>
<keyword evidence="1" id="KW-0505">Motor protein</keyword>
<feature type="region of interest" description="Disordered" evidence="3">
    <location>
        <begin position="800"/>
        <end position="824"/>
    </location>
</feature>
<comment type="similarity">
    <text evidence="1">Belongs to the TRAFAC class myosin-kinesin ATPase superfamily. Myosin family.</text>
</comment>
<reference evidence="5" key="1">
    <citation type="submission" date="2023-07" db="EMBL/GenBank/DDBJ databases">
        <title>Chromosome-level genome assembly of Artemia franciscana.</title>
        <authorList>
            <person name="Jo E."/>
        </authorList>
    </citation>
    <scope>NUCLEOTIDE SEQUENCE</scope>
    <source>
        <tissue evidence="5">Whole body</tissue>
    </source>
</reference>
<dbReference type="GO" id="GO:0016459">
    <property type="term" value="C:myosin complex"/>
    <property type="evidence" value="ECO:0007669"/>
    <property type="project" value="UniProtKB-KW"/>
</dbReference>
<feature type="region of interest" description="Disordered" evidence="3">
    <location>
        <begin position="1066"/>
        <end position="1091"/>
    </location>
</feature>
<dbReference type="Proteomes" id="UP001187531">
    <property type="component" value="Unassembled WGS sequence"/>
</dbReference>
<dbReference type="InterPro" id="IPR027417">
    <property type="entry name" value="P-loop_NTPase"/>
</dbReference>
<feature type="compositionally biased region" description="Polar residues" evidence="3">
    <location>
        <begin position="611"/>
        <end position="622"/>
    </location>
</feature>
<feature type="region of interest" description="Disordered" evidence="3">
    <location>
        <begin position="570"/>
        <end position="592"/>
    </location>
</feature>
<keyword evidence="2" id="KW-0175">Coiled coil</keyword>
<protein>
    <recommendedName>
        <fullName evidence="4">Myosin motor domain-containing protein</fullName>
    </recommendedName>
</protein>
<evidence type="ECO:0000256" key="2">
    <source>
        <dbReference type="SAM" id="Coils"/>
    </source>
</evidence>
<keyword evidence="6" id="KW-1185">Reference proteome</keyword>
<feature type="compositionally biased region" description="Basic and acidic residues" evidence="3">
    <location>
        <begin position="1069"/>
        <end position="1091"/>
    </location>
</feature>
<feature type="coiled-coil region" evidence="2">
    <location>
        <begin position="1258"/>
        <end position="1302"/>
    </location>
</feature>
<proteinExistence type="inferred from homology"/>
<evidence type="ECO:0000259" key="4">
    <source>
        <dbReference type="PROSITE" id="PS51456"/>
    </source>
</evidence>
<dbReference type="GO" id="GO:0005524">
    <property type="term" value="F:ATP binding"/>
    <property type="evidence" value="ECO:0007669"/>
    <property type="project" value="InterPro"/>
</dbReference>
<gene>
    <name evidence="5" type="ORF">QYM36_018195</name>
</gene>
<organism evidence="5 6">
    <name type="scientific">Artemia franciscana</name>
    <name type="common">Brine shrimp</name>
    <name type="synonym">Artemia sanfranciscana</name>
    <dbReference type="NCBI Taxonomy" id="6661"/>
    <lineage>
        <taxon>Eukaryota</taxon>
        <taxon>Metazoa</taxon>
        <taxon>Ecdysozoa</taxon>
        <taxon>Arthropoda</taxon>
        <taxon>Crustacea</taxon>
        <taxon>Branchiopoda</taxon>
        <taxon>Anostraca</taxon>
        <taxon>Artemiidae</taxon>
        <taxon>Artemia</taxon>
    </lineage>
</organism>
<dbReference type="EMBL" id="JAVRJZ010000106">
    <property type="protein sequence ID" value="KAK2703320.1"/>
    <property type="molecule type" value="Genomic_DNA"/>
</dbReference>
<dbReference type="InterPro" id="IPR001609">
    <property type="entry name" value="Myosin_head_motor_dom-like"/>
</dbReference>
<dbReference type="PROSITE" id="PS51456">
    <property type="entry name" value="MYOSIN_MOTOR"/>
    <property type="match status" value="1"/>
</dbReference>
<comment type="caution">
    <text evidence="5">The sequence shown here is derived from an EMBL/GenBank/DDBJ whole genome shotgun (WGS) entry which is preliminary data.</text>
</comment>
<evidence type="ECO:0000313" key="5">
    <source>
        <dbReference type="EMBL" id="KAK2703320.1"/>
    </source>
</evidence>
<keyword evidence="1" id="KW-0009">Actin-binding</keyword>
<feature type="compositionally biased region" description="Basic and acidic residues" evidence="3">
    <location>
        <begin position="626"/>
        <end position="638"/>
    </location>
</feature>
<sequence>DAIIETLRKSRPKFVYCFLPHHNAGISVEAPKVGDECVNLPLLRSQIRGSQILAALRLHRLGFPECILIEEFCRRFSFKSESQKLTGNEVGRTVEVCKDILLQLDVEPSAYQIGLSQLGWDLITTSSGYSDHKDLGTPPPRGQDMSTTLKVSGMRPIHRSYSVTTSKSDKSHLEKNIKVENPKEEAHRSKLIELISRFNGNSLKRNSEVEKYTSINDENLSVLLNKPSGSVKRLFSKRVTDEIESVLKYDSARKLPDVAKDCFLRPSIGVPIAFKDEPIYDIPKRWDPNADLLKVEDALFDIDGVQSFAKELLHKNVACETATTSEAKIMDKVELYNQLSDSVKSKTKKNYHNLRSCNAEIEVVYKTPKIRSFSTFQESQPNKKLNIGSQNAILAKYNVQSTKTVQKDTEPSNDRKNDIDKNTVFSFLKPKVDESNKEPYFKSDKTKEISGEKLYDILPACRIDFSDFPKFPTFVTSSQVCSLDSVPSINDKSLTLSSSDMKADDHVIEKLQNVMKKFHYAKKESGPSSFEDEIRYKSHENISPFNSSEGNEGMDIKRKNSIHNLNKTGYADISQGSEHEERTQTKNAKKVTVVASSKKNVFNEEVELKTNRQSSHQNLYETENSDTLKRSGHAENVRKQSNFKKATATFKKNSSDGEIELGLSSVSSDLTRLNLLLDDWERKVLTQMNDKNTNIDNCLSYQMVYPPYNAKNMTSSFEKNYPNPTNPLSDIPWMLTKVGEPVDSKQNFNMGKYPANELCDLKSCDIQKPVKPQDEIAHVANLSSVREFWNSRDSGTCNGGKYGLRRTKSLSNSNKRDSAPTGPDVVDGFKEKLYQASLASSIGNDLSRLDSLTNKSKNMVQLDLRKDQNLINAKGNKVVDPNTKQAHKKRVVVKSDSFKVHELKRFWENAKRHNLVPLNNENDEVCSFKSDCSSGEFVSALNSHLVCGVEGTFPANSQSFSHSTSNTCDKISFGSNTVILSDGYNKESLNYDSNSRICKKISVSSGTSGYSSGHDLTESFGPDFSEIEKQFDQIESNDLSINLDNFETGCSFAREAVPPLPLRAATRTKVPERPNHPKPKTHIDEQNRESELPPVKFISSISKSPLFDLKGSSNLQSLASPTTTPAISGDFSTTEPTVLPQKHDVFFKALSQESKVSIKEAKTAYCSTDKDICRDKLEIFFRAGTLSKLESQRDDHITTKITRLQAWSRAYLARKRLERRKVEDTAVRCVQRNVRKLLGVREWPWWRLLIKLSPLLNVHRTEEELRSATDELTTLRSRLDILEKEKTELKMLSSKLEIKEKKRLYFSYYVFKV</sequence>
<keyword evidence="1" id="KW-0518">Myosin</keyword>
<accession>A0AA88L0N0</accession>
<dbReference type="PROSITE" id="PS50096">
    <property type="entry name" value="IQ"/>
    <property type="match status" value="1"/>
</dbReference>
<evidence type="ECO:0000256" key="3">
    <source>
        <dbReference type="SAM" id="MobiDB-lite"/>
    </source>
</evidence>
<evidence type="ECO:0000313" key="6">
    <source>
        <dbReference type="Proteomes" id="UP001187531"/>
    </source>
</evidence>
<evidence type="ECO:0000256" key="1">
    <source>
        <dbReference type="PROSITE-ProRule" id="PRU00782"/>
    </source>
</evidence>
<dbReference type="SUPFAM" id="SSF52540">
    <property type="entry name" value="P-loop containing nucleoside triphosphate hydrolases"/>
    <property type="match status" value="1"/>
</dbReference>
<dbReference type="Gene3D" id="1.20.5.4820">
    <property type="match status" value="1"/>
</dbReference>
<comment type="caution">
    <text evidence="1">Lacks conserved residue(s) required for the propagation of feature annotation.</text>
</comment>
<dbReference type="GO" id="GO:0003774">
    <property type="term" value="F:cytoskeletal motor activity"/>
    <property type="evidence" value="ECO:0007669"/>
    <property type="project" value="InterPro"/>
</dbReference>
<feature type="non-terminal residue" evidence="5">
    <location>
        <position position="1"/>
    </location>
</feature>